<evidence type="ECO:0000256" key="2">
    <source>
        <dbReference type="ARBA" id="ARBA00023125"/>
    </source>
</evidence>
<dbReference type="InterPro" id="IPR005471">
    <property type="entry name" value="Tscrpt_reg_IclR_N"/>
</dbReference>
<dbReference type="PANTHER" id="PTHR30136:SF35">
    <property type="entry name" value="HTH-TYPE TRANSCRIPTIONAL REGULATOR RV1719"/>
    <property type="match status" value="1"/>
</dbReference>
<dbReference type="Pfam" id="PF01614">
    <property type="entry name" value="IclR_C"/>
    <property type="match status" value="1"/>
</dbReference>
<dbReference type="InterPro" id="IPR036388">
    <property type="entry name" value="WH-like_DNA-bd_sf"/>
</dbReference>
<dbReference type="InterPro" id="IPR029016">
    <property type="entry name" value="GAF-like_dom_sf"/>
</dbReference>
<feature type="domain" description="IclR-ED" evidence="5">
    <location>
        <begin position="70"/>
        <end position="250"/>
    </location>
</feature>
<evidence type="ECO:0000256" key="1">
    <source>
        <dbReference type="ARBA" id="ARBA00023015"/>
    </source>
</evidence>
<evidence type="ECO:0000313" key="6">
    <source>
        <dbReference type="EMBL" id="MDA3629236.1"/>
    </source>
</evidence>
<reference evidence="6 7" key="1">
    <citation type="submission" date="2022-11" db="EMBL/GenBank/DDBJ databases">
        <title>Draft genome sequence of Saccharopolyspora sp. WRP15-2 isolated from rhizosphere soils of wild rice in Thailand.</title>
        <authorList>
            <person name="Duangmal K."/>
            <person name="Kammanee S."/>
            <person name="Muangham S."/>
        </authorList>
    </citation>
    <scope>NUCLEOTIDE SEQUENCE [LARGE SCALE GENOMIC DNA]</scope>
    <source>
        <strain evidence="6 7">WRP15-2</strain>
    </source>
</reference>
<dbReference type="PANTHER" id="PTHR30136">
    <property type="entry name" value="HELIX-TURN-HELIX TRANSCRIPTIONAL REGULATOR, ICLR FAMILY"/>
    <property type="match status" value="1"/>
</dbReference>
<gene>
    <name evidence="6" type="ORF">OU415_27660</name>
</gene>
<dbReference type="PROSITE" id="PS51077">
    <property type="entry name" value="HTH_ICLR"/>
    <property type="match status" value="1"/>
</dbReference>
<keyword evidence="3" id="KW-0804">Transcription</keyword>
<dbReference type="InterPro" id="IPR014757">
    <property type="entry name" value="Tscrpt_reg_IclR_C"/>
</dbReference>
<accession>A0ABT4V761</accession>
<comment type="caution">
    <text evidence="6">The sequence shown here is derived from an EMBL/GenBank/DDBJ whole genome shotgun (WGS) entry which is preliminary data.</text>
</comment>
<protein>
    <submittedName>
        <fullName evidence="6">IclR family transcriptional regulator</fullName>
    </submittedName>
</protein>
<dbReference type="RefSeq" id="WP_270952229.1">
    <property type="nucleotide sequence ID" value="NZ_JAQGLA010000063.1"/>
</dbReference>
<dbReference type="SMART" id="SM00346">
    <property type="entry name" value="HTH_ICLR"/>
    <property type="match status" value="1"/>
</dbReference>
<dbReference type="Gene3D" id="1.10.10.10">
    <property type="entry name" value="Winged helix-like DNA-binding domain superfamily/Winged helix DNA-binding domain"/>
    <property type="match status" value="1"/>
</dbReference>
<keyword evidence="2" id="KW-0238">DNA-binding</keyword>
<dbReference type="SUPFAM" id="SSF46785">
    <property type="entry name" value="Winged helix' DNA-binding domain"/>
    <property type="match status" value="1"/>
</dbReference>
<dbReference type="Proteomes" id="UP001210380">
    <property type="component" value="Unassembled WGS sequence"/>
</dbReference>
<keyword evidence="7" id="KW-1185">Reference proteome</keyword>
<sequence length="252" mass="26655">MGITVPPAEAGAAKAHRTVSRVTTILELAAAHRSGVRLAELATALDAPRSSVHGLVKGLVATGYLREEGGAYRIGPAINSLLAAAPPSIAEAARPAMERLHRQFDETIMLATLVGDSVVYTDTIESTDPIRFIAPLQTRRPLHPTSSGKCILAFGTERFREGYLTTHLPDPVQQDKIRRQLEEVAQAGVAINSGETLPDRSGVGAPIFDKGKVTAAIAVAGPINRLADKIPEIAEATKAAAHEVSERLAGRI</sequence>
<feature type="domain" description="HTH iclR-type" evidence="4">
    <location>
        <begin position="16"/>
        <end position="76"/>
    </location>
</feature>
<dbReference type="PROSITE" id="PS51078">
    <property type="entry name" value="ICLR_ED"/>
    <property type="match status" value="1"/>
</dbReference>
<evidence type="ECO:0000259" key="4">
    <source>
        <dbReference type="PROSITE" id="PS51077"/>
    </source>
</evidence>
<dbReference type="Gene3D" id="3.30.450.40">
    <property type="match status" value="1"/>
</dbReference>
<dbReference type="EMBL" id="JAQGLA010000063">
    <property type="protein sequence ID" value="MDA3629236.1"/>
    <property type="molecule type" value="Genomic_DNA"/>
</dbReference>
<dbReference type="InterPro" id="IPR036390">
    <property type="entry name" value="WH_DNA-bd_sf"/>
</dbReference>
<keyword evidence="1" id="KW-0805">Transcription regulation</keyword>
<evidence type="ECO:0000256" key="3">
    <source>
        <dbReference type="ARBA" id="ARBA00023163"/>
    </source>
</evidence>
<dbReference type="InterPro" id="IPR050707">
    <property type="entry name" value="HTH_MetabolicPath_Reg"/>
</dbReference>
<dbReference type="Pfam" id="PF09339">
    <property type="entry name" value="HTH_IclR"/>
    <property type="match status" value="1"/>
</dbReference>
<name>A0ABT4V761_9PSEU</name>
<proteinExistence type="predicted"/>
<evidence type="ECO:0000259" key="5">
    <source>
        <dbReference type="PROSITE" id="PS51078"/>
    </source>
</evidence>
<organism evidence="6 7">
    <name type="scientific">Saccharopolyspora oryzae</name>
    <dbReference type="NCBI Taxonomy" id="2997343"/>
    <lineage>
        <taxon>Bacteria</taxon>
        <taxon>Bacillati</taxon>
        <taxon>Actinomycetota</taxon>
        <taxon>Actinomycetes</taxon>
        <taxon>Pseudonocardiales</taxon>
        <taxon>Pseudonocardiaceae</taxon>
        <taxon>Saccharopolyspora</taxon>
    </lineage>
</organism>
<evidence type="ECO:0000313" key="7">
    <source>
        <dbReference type="Proteomes" id="UP001210380"/>
    </source>
</evidence>
<dbReference type="SUPFAM" id="SSF55781">
    <property type="entry name" value="GAF domain-like"/>
    <property type="match status" value="1"/>
</dbReference>